<organism evidence="1 2">
    <name type="scientific">Hamiltosporidium tvaerminnensis</name>
    <dbReference type="NCBI Taxonomy" id="1176355"/>
    <lineage>
        <taxon>Eukaryota</taxon>
        <taxon>Fungi</taxon>
        <taxon>Fungi incertae sedis</taxon>
        <taxon>Microsporidia</taxon>
        <taxon>Dubosqiidae</taxon>
        <taxon>Hamiltosporidium</taxon>
    </lineage>
</organism>
<evidence type="ECO:0000313" key="2">
    <source>
        <dbReference type="Proteomes" id="UP000292282"/>
    </source>
</evidence>
<proteinExistence type="predicted"/>
<sequence>MTWDGILTKYHKINIPIKTGYRDEDGELTININKESNLEEETMTVKEIEGNL</sequence>
<reference evidence="1 2" key="1">
    <citation type="submission" date="2017-12" db="EMBL/GenBank/DDBJ databases">
        <authorList>
            <person name="Pombert J.-F."/>
            <person name="Haag K.L."/>
            <person name="Ebert D."/>
        </authorList>
    </citation>
    <scope>NUCLEOTIDE SEQUENCE [LARGE SCALE GENOMIC DNA]</scope>
    <source>
        <strain evidence="1">IL-G-3</strain>
    </source>
</reference>
<name>A0A4Q9M4D4_9MICR</name>
<keyword evidence="2" id="KW-1185">Reference proteome</keyword>
<dbReference type="Proteomes" id="UP000292282">
    <property type="component" value="Unassembled WGS sequence"/>
</dbReference>
<accession>A0A4Q9M4D4</accession>
<gene>
    <name evidence="1" type="ORF">CWI38_0076p0090</name>
</gene>
<protein>
    <submittedName>
        <fullName evidence="1">Uncharacterized protein</fullName>
    </submittedName>
</protein>
<evidence type="ECO:0000313" key="1">
    <source>
        <dbReference type="EMBL" id="TBU20406.1"/>
    </source>
</evidence>
<dbReference type="VEuPathDB" id="MicrosporidiaDB:CWI38_0076p0090"/>
<dbReference type="AlphaFoldDB" id="A0A4Q9M4D4"/>
<comment type="caution">
    <text evidence="1">The sequence shown here is derived from an EMBL/GenBank/DDBJ whole genome shotgun (WGS) entry which is preliminary data.</text>
</comment>
<dbReference type="EMBL" id="PITK01000076">
    <property type="protein sequence ID" value="TBU20406.1"/>
    <property type="molecule type" value="Genomic_DNA"/>
</dbReference>